<organism evidence="2 3">
    <name type="scientific">Aestuariispira insulae</name>
    <dbReference type="NCBI Taxonomy" id="1461337"/>
    <lineage>
        <taxon>Bacteria</taxon>
        <taxon>Pseudomonadati</taxon>
        <taxon>Pseudomonadota</taxon>
        <taxon>Alphaproteobacteria</taxon>
        <taxon>Rhodospirillales</taxon>
        <taxon>Kiloniellaceae</taxon>
        <taxon>Aestuariispira</taxon>
    </lineage>
</organism>
<keyword evidence="3" id="KW-1185">Reference proteome</keyword>
<feature type="chain" id="PRO_5017660209" description="Quinol monooxygenase YgiN" evidence="1">
    <location>
        <begin position="23"/>
        <end position="236"/>
    </location>
</feature>
<dbReference type="Proteomes" id="UP000256845">
    <property type="component" value="Unassembled WGS sequence"/>
</dbReference>
<dbReference type="EMBL" id="QRDW01000008">
    <property type="protein sequence ID" value="RED47989.1"/>
    <property type="molecule type" value="Genomic_DNA"/>
</dbReference>
<dbReference type="AlphaFoldDB" id="A0A3D9HES8"/>
<dbReference type="SUPFAM" id="SSF54909">
    <property type="entry name" value="Dimeric alpha+beta barrel"/>
    <property type="match status" value="1"/>
</dbReference>
<accession>A0A3D9HES8</accession>
<comment type="caution">
    <text evidence="2">The sequence shown here is derived from an EMBL/GenBank/DDBJ whole genome shotgun (WGS) entry which is preliminary data.</text>
</comment>
<feature type="signal peptide" evidence="1">
    <location>
        <begin position="1"/>
        <end position="22"/>
    </location>
</feature>
<evidence type="ECO:0000313" key="2">
    <source>
        <dbReference type="EMBL" id="RED47989.1"/>
    </source>
</evidence>
<dbReference type="RefSeq" id="WP_115937627.1">
    <property type="nucleotide sequence ID" value="NZ_QRDW01000008.1"/>
</dbReference>
<evidence type="ECO:0000256" key="1">
    <source>
        <dbReference type="SAM" id="SignalP"/>
    </source>
</evidence>
<sequence>MKFLRAALMAGAACLATEAALAADAGITPVIKGPVAEVAIYHVADPENYPAMMAAVMEEVGEMPGLRNGVHMRSLKDPTLFADVNLWDSLEEAVAAAKQVETEDRFKPFMNSIKEIKLFGHFVPGQDGSALRKFLADGAVIEMAVYSVKDPAVQEGPRQSVYNALQKTDAFFGGLPLSPAHEGEPYIDFIAWSSEKEGMATAESMMAMDEHKAFFANAEKMSMFEFFEIYDMDGFE</sequence>
<proteinExistence type="predicted"/>
<dbReference type="InterPro" id="IPR011008">
    <property type="entry name" value="Dimeric_a/b-barrel"/>
</dbReference>
<name>A0A3D9HES8_9PROT</name>
<protein>
    <recommendedName>
        <fullName evidence="4">Quinol monooxygenase YgiN</fullName>
    </recommendedName>
</protein>
<reference evidence="2 3" key="1">
    <citation type="submission" date="2018-07" db="EMBL/GenBank/DDBJ databases">
        <title>Genomic Encyclopedia of Type Strains, Phase III (KMG-III): the genomes of soil and plant-associated and newly described type strains.</title>
        <authorList>
            <person name="Whitman W."/>
        </authorList>
    </citation>
    <scope>NUCLEOTIDE SEQUENCE [LARGE SCALE GENOMIC DNA]</scope>
    <source>
        <strain evidence="2 3">CECT 8488</strain>
    </source>
</reference>
<evidence type="ECO:0008006" key="4">
    <source>
        <dbReference type="Google" id="ProtNLM"/>
    </source>
</evidence>
<evidence type="ECO:0000313" key="3">
    <source>
        <dbReference type="Proteomes" id="UP000256845"/>
    </source>
</evidence>
<gene>
    <name evidence="2" type="ORF">DFP90_1086</name>
</gene>
<keyword evidence="1" id="KW-0732">Signal</keyword>